<proteinExistence type="predicted"/>
<dbReference type="EMBL" id="QXGC01000357">
    <property type="protein sequence ID" value="KAE9239460.1"/>
    <property type="molecule type" value="Genomic_DNA"/>
</dbReference>
<evidence type="ECO:0000313" key="2">
    <source>
        <dbReference type="EMBL" id="KAE9239460.1"/>
    </source>
</evidence>
<evidence type="ECO:0000313" key="3">
    <source>
        <dbReference type="EMBL" id="KAE9240489.1"/>
    </source>
</evidence>
<dbReference type="Proteomes" id="UP000476176">
    <property type="component" value="Unassembled WGS sequence"/>
</dbReference>
<dbReference type="EMBL" id="QXGD01000409">
    <property type="protein sequence ID" value="KAE9240489.1"/>
    <property type="molecule type" value="Genomic_DNA"/>
</dbReference>
<dbReference type="EMBL" id="QXFW01000533">
    <property type="protein sequence ID" value="KAE9009482.1"/>
    <property type="molecule type" value="Genomic_DNA"/>
</dbReference>
<dbReference type="AlphaFoldDB" id="A0A6A3ZQL7"/>
<dbReference type="Proteomes" id="UP000440367">
    <property type="component" value="Unassembled WGS sequence"/>
</dbReference>
<evidence type="ECO:0000313" key="4">
    <source>
        <dbReference type="Proteomes" id="UP000440367"/>
    </source>
</evidence>
<gene>
    <name evidence="3" type="ORF">PF002_g9733</name>
    <name evidence="2" type="ORF">PF004_g7937</name>
    <name evidence="1" type="ORF">PF011_g10251</name>
</gene>
<accession>A0A6A3ZQL7</accession>
<reference evidence="3 4" key="1">
    <citation type="submission" date="2018-08" db="EMBL/GenBank/DDBJ databases">
        <title>Genomic investigation of the strawberry pathogen Phytophthora fragariae indicates pathogenicity is determined by transcriptional variation in three key races.</title>
        <authorList>
            <person name="Adams T.M."/>
            <person name="Armitage A.D."/>
            <person name="Sobczyk M.K."/>
            <person name="Bates H.J."/>
            <person name="Dunwell J.M."/>
            <person name="Nellist C.F."/>
            <person name="Harrison R.J."/>
        </authorList>
    </citation>
    <scope>NUCLEOTIDE SEQUENCE [LARGE SCALE GENOMIC DNA]</scope>
    <source>
        <strain evidence="3 4">BC-1</strain>
        <strain evidence="2 6">BC-23</strain>
        <strain evidence="1 5">SCRP245</strain>
    </source>
</reference>
<organism evidence="3 4">
    <name type="scientific">Phytophthora fragariae</name>
    <dbReference type="NCBI Taxonomy" id="53985"/>
    <lineage>
        <taxon>Eukaryota</taxon>
        <taxon>Sar</taxon>
        <taxon>Stramenopiles</taxon>
        <taxon>Oomycota</taxon>
        <taxon>Peronosporomycetes</taxon>
        <taxon>Peronosporales</taxon>
        <taxon>Peronosporaceae</taxon>
        <taxon>Phytophthora</taxon>
    </lineage>
</organism>
<dbReference type="Proteomes" id="UP000460718">
    <property type="component" value="Unassembled WGS sequence"/>
</dbReference>
<evidence type="ECO:0000313" key="6">
    <source>
        <dbReference type="Proteomes" id="UP000476176"/>
    </source>
</evidence>
<evidence type="ECO:0000313" key="1">
    <source>
        <dbReference type="EMBL" id="KAE9009482.1"/>
    </source>
</evidence>
<comment type="caution">
    <text evidence="3">The sequence shown here is derived from an EMBL/GenBank/DDBJ whole genome shotgun (WGS) entry which is preliminary data.</text>
</comment>
<evidence type="ECO:0000313" key="5">
    <source>
        <dbReference type="Proteomes" id="UP000460718"/>
    </source>
</evidence>
<name>A0A6A3ZQL7_9STRA</name>
<protein>
    <submittedName>
        <fullName evidence="3">Uncharacterized protein</fullName>
    </submittedName>
</protein>
<sequence length="65" mass="6384">MVITAASHPCGTILCCRDAKFAAAVKAGGGGGRAARPAALCVPSGTMSNHTIPQGLANALTGIDY</sequence>